<dbReference type="CDD" id="cd10451">
    <property type="entry name" value="GIY-YIG_LuxR_like"/>
    <property type="match status" value="1"/>
</dbReference>
<protein>
    <submittedName>
        <fullName evidence="2">GIY-YIG nuclease family protein</fullName>
    </submittedName>
</protein>
<name>A0A972VYM1_9GAMM</name>
<evidence type="ECO:0000259" key="1">
    <source>
        <dbReference type="PROSITE" id="PS50164"/>
    </source>
</evidence>
<comment type="caution">
    <text evidence="2">The sequence shown here is derived from an EMBL/GenBank/DDBJ whole genome shotgun (WGS) entry which is preliminary data.</text>
</comment>
<proteinExistence type="predicted"/>
<dbReference type="InterPro" id="IPR000305">
    <property type="entry name" value="GIY-YIG_endonuc"/>
</dbReference>
<dbReference type="Gene3D" id="3.40.1440.10">
    <property type="entry name" value="GIY-YIG endonuclease"/>
    <property type="match status" value="1"/>
</dbReference>
<organism evidence="2 3">
    <name type="scientific">SAR86 cluster bacterium</name>
    <dbReference type="NCBI Taxonomy" id="2030880"/>
    <lineage>
        <taxon>Bacteria</taxon>
        <taxon>Pseudomonadati</taxon>
        <taxon>Pseudomonadota</taxon>
        <taxon>Gammaproteobacteria</taxon>
        <taxon>SAR86 cluster</taxon>
    </lineage>
</organism>
<reference evidence="2" key="1">
    <citation type="submission" date="2020-05" db="EMBL/GenBank/DDBJ databases">
        <title>Sulfur intermediates as new biogeochemical hubs in an aquatic model microbial ecosystem.</title>
        <authorList>
            <person name="Vigneron A."/>
        </authorList>
    </citation>
    <scope>NUCLEOTIDE SEQUENCE</scope>
    <source>
        <strain evidence="2">Bin.250</strain>
    </source>
</reference>
<dbReference type="Pfam" id="PF01541">
    <property type="entry name" value="GIY-YIG"/>
    <property type="match status" value="1"/>
</dbReference>
<sequence length="114" mass="13406">MKTRKELILEYKLAPKTMGVYRIRNAVNNKSYIAVSKDIRARFNRHRMSLKTRNERIKGLQADWIEHGEAVFEFEIVDLLEPLDQPGYDPTEDLKTLLSLWLAKLQPFEPNGYN</sequence>
<dbReference type="InterPro" id="IPR035901">
    <property type="entry name" value="GIY-YIG_endonuc_sf"/>
</dbReference>
<feature type="domain" description="GIY-YIG" evidence="1">
    <location>
        <begin position="16"/>
        <end position="114"/>
    </location>
</feature>
<dbReference type="EMBL" id="JABMOJ010000434">
    <property type="protein sequence ID" value="NQV65966.1"/>
    <property type="molecule type" value="Genomic_DNA"/>
</dbReference>
<dbReference type="AlphaFoldDB" id="A0A972VYM1"/>
<accession>A0A972VYM1</accession>
<evidence type="ECO:0000313" key="3">
    <source>
        <dbReference type="Proteomes" id="UP000754644"/>
    </source>
</evidence>
<gene>
    <name evidence="2" type="ORF">HQ497_11445</name>
</gene>
<dbReference type="SUPFAM" id="SSF82771">
    <property type="entry name" value="GIY-YIG endonuclease"/>
    <property type="match status" value="1"/>
</dbReference>
<evidence type="ECO:0000313" key="2">
    <source>
        <dbReference type="EMBL" id="NQV65966.1"/>
    </source>
</evidence>
<dbReference type="PROSITE" id="PS50164">
    <property type="entry name" value="GIY_YIG"/>
    <property type="match status" value="1"/>
</dbReference>
<dbReference type="Proteomes" id="UP000754644">
    <property type="component" value="Unassembled WGS sequence"/>
</dbReference>